<keyword evidence="2" id="KW-1185">Reference proteome</keyword>
<dbReference type="EMBL" id="BMAO01025072">
    <property type="protein sequence ID" value="GFR00052.1"/>
    <property type="molecule type" value="Genomic_DNA"/>
</dbReference>
<evidence type="ECO:0000313" key="1">
    <source>
        <dbReference type="EMBL" id="GFR00052.1"/>
    </source>
</evidence>
<protein>
    <submittedName>
        <fullName evidence="1">Uncharacterized protein</fullName>
    </submittedName>
</protein>
<comment type="caution">
    <text evidence="1">The sequence shown here is derived from an EMBL/GenBank/DDBJ whole genome shotgun (WGS) entry which is preliminary data.</text>
</comment>
<gene>
    <name evidence="1" type="ORF">TNCT_381211</name>
</gene>
<dbReference type="AlphaFoldDB" id="A0A8X6L9A3"/>
<evidence type="ECO:0000313" key="2">
    <source>
        <dbReference type="Proteomes" id="UP000887116"/>
    </source>
</evidence>
<proteinExistence type="predicted"/>
<dbReference type="Proteomes" id="UP000887116">
    <property type="component" value="Unassembled WGS sequence"/>
</dbReference>
<sequence>MMKEHVIPPGTMNPDRRIKEFCYLMFVFRFWCRRYISLYRLQCNMSLHRCCLDSKDIQIVLPPRSPVFNPIEMPSNPTESDALG</sequence>
<reference evidence="1" key="1">
    <citation type="submission" date="2020-07" db="EMBL/GenBank/DDBJ databases">
        <title>Multicomponent nature underlies the extraordinary mechanical properties of spider dragline silk.</title>
        <authorList>
            <person name="Kono N."/>
            <person name="Nakamura H."/>
            <person name="Mori M."/>
            <person name="Yoshida Y."/>
            <person name="Ohtoshi R."/>
            <person name="Malay A.D."/>
            <person name="Moran D.A.P."/>
            <person name="Tomita M."/>
            <person name="Numata K."/>
            <person name="Arakawa K."/>
        </authorList>
    </citation>
    <scope>NUCLEOTIDE SEQUENCE</scope>
</reference>
<organism evidence="1 2">
    <name type="scientific">Trichonephila clavata</name>
    <name type="common">Joro spider</name>
    <name type="synonym">Nephila clavata</name>
    <dbReference type="NCBI Taxonomy" id="2740835"/>
    <lineage>
        <taxon>Eukaryota</taxon>
        <taxon>Metazoa</taxon>
        <taxon>Ecdysozoa</taxon>
        <taxon>Arthropoda</taxon>
        <taxon>Chelicerata</taxon>
        <taxon>Arachnida</taxon>
        <taxon>Araneae</taxon>
        <taxon>Araneomorphae</taxon>
        <taxon>Entelegynae</taxon>
        <taxon>Araneoidea</taxon>
        <taxon>Nephilidae</taxon>
        <taxon>Trichonephila</taxon>
    </lineage>
</organism>
<name>A0A8X6L9A3_TRICU</name>
<accession>A0A8X6L9A3</accession>